<proteinExistence type="predicted"/>
<dbReference type="Proteomes" id="UP000001694">
    <property type="component" value="Chromosome"/>
</dbReference>
<keyword evidence="3" id="KW-1185">Reference proteome</keyword>
<evidence type="ECO:0000313" key="3">
    <source>
        <dbReference type="Proteomes" id="UP000001694"/>
    </source>
</evidence>
<dbReference type="GeneID" id="6165229"/>
<feature type="transmembrane region" description="Helical" evidence="1">
    <location>
        <begin position="48"/>
        <end position="65"/>
    </location>
</feature>
<keyword evidence="1" id="KW-0472">Membrane</keyword>
<dbReference type="AlphaFoldDB" id="B1Y925"/>
<dbReference type="HOGENOM" id="CLU_1493026_0_0_2"/>
<evidence type="ECO:0000313" key="2">
    <source>
        <dbReference type="EMBL" id="ACB40254.1"/>
    </source>
</evidence>
<keyword evidence="1" id="KW-0812">Transmembrane</keyword>
<dbReference type="STRING" id="444157.Tneu_1328"/>
<gene>
    <name evidence="2" type="ordered locus">Tneu_1328</name>
</gene>
<reference evidence="2" key="1">
    <citation type="submission" date="2008-03" db="EMBL/GenBank/DDBJ databases">
        <title>Complete sequence of Thermoproteus neutrophilus V24Sta.</title>
        <authorList>
            <consortium name="US DOE Joint Genome Institute"/>
            <person name="Copeland A."/>
            <person name="Lucas S."/>
            <person name="Lapidus A."/>
            <person name="Glavina del Rio T."/>
            <person name="Dalin E."/>
            <person name="Tice H."/>
            <person name="Bruce D."/>
            <person name="Goodwin L."/>
            <person name="Pitluck S."/>
            <person name="Sims D."/>
            <person name="Brettin T."/>
            <person name="Detter J.C."/>
            <person name="Han C."/>
            <person name="Kuske C.R."/>
            <person name="Schmutz J."/>
            <person name="Larimer F."/>
            <person name="Land M."/>
            <person name="Hauser L."/>
            <person name="Kyrpides N."/>
            <person name="Mikhailova N."/>
            <person name="Biddle J.F."/>
            <person name="Zhang Z."/>
            <person name="Fitz-Gibbon S.T."/>
            <person name="Lowe T.M."/>
            <person name="Saltikov C."/>
            <person name="House C.H."/>
            <person name="Richardson P."/>
        </authorList>
    </citation>
    <scope>NUCLEOTIDE SEQUENCE [LARGE SCALE GENOMIC DNA]</scope>
    <source>
        <strain evidence="2">V24Sta</strain>
    </source>
</reference>
<dbReference type="EMBL" id="CP001014">
    <property type="protein sequence ID" value="ACB40254.1"/>
    <property type="molecule type" value="Genomic_DNA"/>
</dbReference>
<dbReference type="eggNOG" id="arCOG05557">
    <property type="taxonomic scope" value="Archaea"/>
</dbReference>
<dbReference type="OrthoDB" id="29219at2157"/>
<evidence type="ECO:0000256" key="1">
    <source>
        <dbReference type="SAM" id="Phobius"/>
    </source>
</evidence>
<feature type="transmembrane region" description="Helical" evidence="1">
    <location>
        <begin position="21"/>
        <end position="42"/>
    </location>
</feature>
<dbReference type="KEGG" id="tne:Tneu_1328"/>
<keyword evidence="1" id="KW-1133">Transmembrane helix</keyword>
<sequence length="179" mass="19969">MLSDYIAQKIQEIEEKTYNKLVLVLSITSLTSVMTSGIAVVLNPSLKYLATATLAAGLLISRELAKRGAKKARKLLAAPEKELRVKTYFAKLKDSYNAREFLERLAREPTVEDPLVRRERKAVDAAAPLYSIKHETLKSKLRIVAYATSIAVALPHLIITKDLVITLAVLLILLAWRKT</sequence>
<feature type="transmembrane region" description="Helical" evidence="1">
    <location>
        <begin position="143"/>
        <end position="176"/>
    </location>
</feature>
<name>B1Y925_PYRNV</name>
<organism evidence="2 3">
    <name type="scientific">Pyrobaculum neutrophilum (strain DSM 2338 / JCM 9278 / NBRC 100436 / V24Sta)</name>
    <name type="common">Thermoproteus neutrophilus</name>
    <dbReference type="NCBI Taxonomy" id="444157"/>
    <lineage>
        <taxon>Archaea</taxon>
        <taxon>Thermoproteota</taxon>
        <taxon>Thermoprotei</taxon>
        <taxon>Thermoproteales</taxon>
        <taxon>Thermoproteaceae</taxon>
        <taxon>Pyrobaculum</taxon>
    </lineage>
</organism>
<accession>B1Y925</accession>
<protein>
    <submittedName>
        <fullName evidence="2">Uncharacterized protein</fullName>
    </submittedName>
</protein>
<dbReference type="RefSeq" id="WP_012350673.1">
    <property type="nucleotide sequence ID" value="NC_010525.1"/>
</dbReference>